<feature type="transmembrane region" description="Helical" evidence="1">
    <location>
        <begin position="51"/>
        <end position="71"/>
    </location>
</feature>
<dbReference type="Proteomes" id="UP001165136">
    <property type="component" value="Unassembled WGS sequence"/>
</dbReference>
<evidence type="ECO:0000259" key="2">
    <source>
        <dbReference type="Pfam" id="PF03372"/>
    </source>
</evidence>
<feature type="transmembrane region" description="Helical" evidence="1">
    <location>
        <begin position="20"/>
        <end position="39"/>
    </location>
</feature>
<feature type="domain" description="Endonuclease/exonuclease/phosphatase" evidence="2">
    <location>
        <begin position="115"/>
        <end position="315"/>
    </location>
</feature>
<evidence type="ECO:0000313" key="4">
    <source>
        <dbReference type="Proteomes" id="UP001165136"/>
    </source>
</evidence>
<dbReference type="SUPFAM" id="SSF56219">
    <property type="entry name" value="DNase I-like"/>
    <property type="match status" value="1"/>
</dbReference>
<dbReference type="Gene3D" id="3.60.10.10">
    <property type="entry name" value="Endonuclease/exonuclease/phosphatase"/>
    <property type="match status" value="1"/>
</dbReference>
<keyword evidence="1" id="KW-1133">Transmembrane helix</keyword>
<evidence type="ECO:0000256" key="1">
    <source>
        <dbReference type="SAM" id="Phobius"/>
    </source>
</evidence>
<reference evidence="3" key="1">
    <citation type="submission" date="2023-03" db="EMBL/GenBank/DDBJ databases">
        <title>Amycolatopsis taiwanensis NBRC 103393.</title>
        <authorList>
            <person name="Ichikawa N."/>
            <person name="Sato H."/>
            <person name="Tonouchi N."/>
        </authorList>
    </citation>
    <scope>NUCLEOTIDE SEQUENCE</scope>
    <source>
        <strain evidence="3">NBRC 103393</strain>
    </source>
</reference>
<gene>
    <name evidence="3" type="ORF">Atai01_51640</name>
</gene>
<comment type="caution">
    <text evidence="3">The sequence shown here is derived from an EMBL/GenBank/DDBJ whole genome shotgun (WGS) entry which is preliminary data.</text>
</comment>
<protein>
    <submittedName>
        <fullName evidence="3">Endonuclease</fullName>
    </submittedName>
</protein>
<dbReference type="AlphaFoldDB" id="A0A9W6R6V8"/>
<sequence>MTVSKTDAPTHSAPTSGKHTVRMLVFTVLAVLFLALAALRLFGVDGNRYTAALLALTPYWTASGMVLGIVALATRHWWIGAGTVAVAVALVAALLPRMVPATEQPPAAGRQLRIMSSNLYLGRADAKAIVDLAREHRVDVLNLLELTPREAGELERAGLFDLLPYRVFQPVSNGVGSGIASRYPLTELNLTGPSVLRQPSARVDLGGVAIEVVAVHVLPPTTSAGTWKSEIAGLPRPGEPVRILAGDFNATLDHATFRGLLDAGYTDAADRTGSGFAPTWPSRGFLPPVTIDHILVDARVTVNAYRVLEVPDSDHHAVYAELTLP</sequence>
<organism evidence="3 4">
    <name type="scientific">Amycolatopsis taiwanensis</name>
    <dbReference type="NCBI Taxonomy" id="342230"/>
    <lineage>
        <taxon>Bacteria</taxon>
        <taxon>Bacillati</taxon>
        <taxon>Actinomycetota</taxon>
        <taxon>Actinomycetes</taxon>
        <taxon>Pseudonocardiales</taxon>
        <taxon>Pseudonocardiaceae</taxon>
        <taxon>Amycolatopsis</taxon>
    </lineage>
</organism>
<dbReference type="GO" id="GO:0004519">
    <property type="term" value="F:endonuclease activity"/>
    <property type="evidence" value="ECO:0007669"/>
    <property type="project" value="UniProtKB-KW"/>
</dbReference>
<keyword evidence="3" id="KW-0378">Hydrolase</keyword>
<dbReference type="Pfam" id="PF03372">
    <property type="entry name" value="Exo_endo_phos"/>
    <property type="match status" value="1"/>
</dbReference>
<evidence type="ECO:0000313" key="3">
    <source>
        <dbReference type="EMBL" id="GLY68545.1"/>
    </source>
</evidence>
<feature type="transmembrane region" description="Helical" evidence="1">
    <location>
        <begin position="77"/>
        <end position="95"/>
    </location>
</feature>
<keyword evidence="1" id="KW-0812">Transmembrane</keyword>
<keyword evidence="4" id="KW-1185">Reference proteome</keyword>
<keyword evidence="3" id="KW-0540">Nuclease</keyword>
<dbReference type="InterPro" id="IPR036691">
    <property type="entry name" value="Endo/exonu/phosph_ase_sf"/>
</dbReference>
<name>A0A9W6R6V8_9PSEU</name>
<keyword evidence="1" id="KW-0472">Membrane</keyword>
<dbReference type="EMBL" id="BSTI01000012">
    <property type="protein sequence ID" value="GLY68545.1"/>
    <property type="molecule type" value="Genomic_DNA"/>
</dbReference>
<dbReference type="InterPro" id="IPR005135">
    <property type="entry name" value="Endo/exonuclease/phosphatase"/>
</dbReference>
<accession>A0A9W6R6V8</accession>
<proteinExistence type="predicted"/>
<keyword evidence="3" id="KW-0255">Endonuclease</keyword>